<dbReference type="EMBL" id="BKCJ010002072">
    <property type="protein sequence ID" value="GEU46048.1"/>
    <property type="molecule type" value="Genomic_DNA"/>
</dbReference>
<feature type="domain" description="CCHC-type" evidence="3">
    <location>
        <begin position="218"/>
        <end position="234"/>
    </location>
</feature>
<reference evidence="4" key="1">
    <citation type="journal article" date="2019" name="Sci. Rep.">
        <title>Draft genome of Tanacetum cinerariifolium, the natural source of mosquito coil.</title>
        <authorList>
            <person name="Yamashiro T."/>
            <person name="Shiraishi A."/>
            <person name="Satake H."/>
            <person name="Nakayama K."/>
        </authorList>
    </citation>
    <scope>NUCLEOTIDE SEQUENCE</scope>
</reference>
<feature type="compositionally biased region" description="Polar residues" evidence="2">
    <location>
        <begin position="530"/>
        <end position="544"/>
    </location>
</feature>
<dbReference type="AlphaFoldDB" id="A0A6L2K9B6"/>
<evidence type="ECO:0000313" key="4">
    <source>
        <dbReference type="EMBL" id="GEU46048.1"/>
    </source>
</evidence>
<accession>A0A6L2K9B6</accession>
<feature type="region of interest" description="Disordered" evidence="2">
    <location>
        <begin position="515"/>
        <end position="556"/>
    </location>
</feature>
<dbReference type="Gene3D" id="4.10.60.10">
    <property type="entry name" value="Zinc finger, CCHC-type"/>
    <property type="match status" value="1"/>
</dbReference>
<feature type="coiled-coil region" evidence="1">
    <location>
        <begin position="263"/>
        <end position="297"/>
    </location>
</feature>
<dbReference type="InterPro" id="IPR001878">
    <property type="entry name" value="Znf_CCHC"/>
</dbReference>
<dbReference type="InterPro" id="IPR036875">
    <property type="entry name" value="Znf_CCHC_sf"/>
</dbReference>
<sequence>MRIEQYFLITNYSLWEVILNGDSPLPTRVIKGVVQPIAPTTAEQRLARKNELEARGTLLMALPDKHQLKLNIHKDAKTLMEEIEKRFGGNKETKKAAEAYQSTGNSWRIPFLRRYQFEVLKKPTHIMENSYPHLEEQDRSEGSNTNESLSDVASVSSTSAKVLISALPNVDTLSDAEVDLKWQMAMLTMRSMRFLQKTGRNLGANETTSIGFDMSKVECYNCHRRGHFAREYKSPKDTRKNVPVETQMRNVPVETSTSSALVSQSLRQKFKKAEQERDELKLKLEKFQTSSKNLSQQLASQTNDKPRLGYDNQVFTSSMFDCDEMFSSESDVSMHASPVYDRYHLGEGYHVVPPQYTETFMPPKPDLVFHDAPTINETVHTAFNVELSPTKSGNELPSVKPAEHPIPANNLRTNSPKSRGHSNSRNKKACFVCKSLTHLIKDCDYYKKKMVQKPTRSHAHRGTHQHSARMTHLNLQRHVIPTSILTRSKLVPLTAAKPVTTAVPHHNVTRPRPAKTIVTKPHSPPRRTINRSSSPKPSNFSHKVTTVKAPKGNPQRALKDKRVIDSGCSRYMTGNMSYLSDFEAINGGYVAFGGNPKGGKITKKGKIRIGKLDFDDVYFVKELKFNLFSVLQMCDKKNSVLFTYTECIVLSSDFKLPGDNHVLLTVPRENNMYNVDLTNIVSFGDLTCLFAKNNQYRFLRPFGCLVTILNTLDPLGEPSITPLLLPEDVSL</sequence>
<evidence type="ECO:0000256" key="2">
    <source>
        <dbReference type="SAM" id="MobiDB-lite"/>
    </source>
</evidence>
<name>A0A6L2K9B6_TANCI</name>
<dbReference type="GO" id="GO:0008270">
    <property type="term" value="F:zinc ion binding"/>
    <property type="evidence" value="ECO:0007669"/>
    <property type="project" value="InterPro"/>
</dbReference>
<proteinExistence type="predicted"/>
<dbReference type="Pfam" id="PF22936">
    <property type="entry name" value="Pol_BBD"/>
    <property type="match status" value="1"/>
</dbReference>
<dbReference type="SMART" id="SM00343">
    <property type="entry name" value="ZnF_C2HC"/>
    <property type="match status" value="2"/>
</dbReference>
<evidence type="ECO:0000256" key="1">
    <source>
        <dbReference type="SAM" id="Coils"/>
    </source>
</evidence>
<protein>
    <submittedName>
        <fullName evidence="4">Ribonuclease H-like domain-containing protein</fullName>
    </submittedName>
</protein>
<evidence type="ECO:0000259" key="3">
    <source>
        <dbReference type="SMART" id="SM00343"/>
    </source>
</evidence>
<gene>
    <name evidence="4" type="ORF">Tci_018026</name>
</gene>
<dbReference type="InterPro" id="IPR054722">
    <property type="entry name" value="PolX-like_BBD"/>
</dbReference>
<comment type="caution">
    <text evidence="4">The sequence shown here is derived from an EMBL/GenBank/DDBJ whole genome shotgun (WGS) entry which is preliminary data.</text>
</comment>
<keyword evidence="1" id="KW-0175">Coiled coil</keyword>
<feature type="domain" description="CCHC-type" evidence="3">
    <location>
        <begin position="429"/>
        <end position="445"/>
    </location>
</feature>
<dbReference type="SUPFAM" id="SSF57756">
    <property type="entry name" value="Retrovirus zinc finger-like domains"/>
    <property type="match status" value="1"/>
</dbReference>
<dbReference type="GO" id="GO:0003676">
    <property type="term" value="F:nucleic acid binding"/>
    <property type="evidence" value="ECO:0007669"/>
    <property type="project" value="InterPro"/>
</dbReference>
<organism evidence="4">
    <name type="scientific">Tanacetum cinerariifolium</name>
    <name type="common">Dalmatian daisy</name>
    <name type="synonym">Chrysanthemum cinerariifolium</name>
    <dbReference type="NCBI Taxonomy" id="118510"/>
    <lineage>
        <taxon>Eukaryota</taxon>
        <taxon>Viridiplantae</taxon>
        <taxon>Streptophyta</taxon>
        <taxon>Embryophyta</taxon>
        <taxon>Tracheophyta</taxon>
        <taxon>Spermatophyta</taxon>
        <taxon>Magnoliopsida</taxon>
        <taxon>eudicotyledons</taxon>
        <taxon>Gunneridae</taxon>
        <taxon>Pentapetalae</taxon>
        <taxon>asterids</taxon>
        <taxon>campanulids</taxon>
        <taxon>Asterales</taxon>
        <taxon>Asteraceae</taxon>
        <taxon>Asteroideae</taxon>
        <taxon>Anthemideae</taxon>
        <taxon>Anthemidinae</taxon>
        <taxon>Tanacetum</taxon>
    </lineage>
</organism>
<feature type="region of interest" description="Disordered" evidence="2">
    <location>
        <begin position="387"/>
        <end position="425"/>
    </location>
</feature>